<protein>
    <recommendedName>
        <fullName evidence="2">DUF7933 domain-containing protein</fullName>
    </recommendedName>
</protein>
<comment type="caution">
    <text evidence="3">The sequence shown here is derived from an EMBL/GenBank/DDBJ whole genome shotgun (WGS) entry which is preliminary data.</text>
</comment>
<sequence>MGGSCRGGAVRRLSRSRAFAVAALCCAAAAAGAPARADGPGRTDVRASAPDELKLDNSFRPASVAVGEISTLTFTVTGGAHVRRWSFTDRLSPGLSLTRSARVRTDCATESITADYGRNRIVVSEGGLRPGQRACKVMVGVTSEAAGTYRNGAANIADSSGLALPGSTAVTFRPVGG</sequence>
<dbReference type="InterPro" id="IPR057693">
    <property type="entry name" value="DUF7933"/>
</dbReference>
<feature type="signal peptide" evidence="1">
    <location>
        <begin position="1"/>
        <end position="37"/>
    </location>
</feature>
<keyword evidence="4" id="KW-1185">Reference proteome</keyword>
<evidence type="ECO:0000313" key="4">
    <source>
        <dbReference type="Proteomes" id="UP000261811"/>
    </source>
</evidence>
<proteinExistence type="predicted"/>
<name>A0A372JJM5_9ACTN</name>
<gene>
    <name evidence="3" type="ORF">DZF91_22070</name>
</gene>
<dbReference type="RefSeq" id="WP_117359353.1">
    <property type="nucleotide sequence ID" value="NZ_QURH01000336.1"/>
</dbReference>
<evidence type="ECO:0000259" key="2">
    <source>
        <dbReference type="Pfam" id="PF25564"/>
    </source>
</evidence>
<dbReference type="AlphaFoldDB" id="A0A372JJM5"/>
<dbReference type="Pfam" id="PF25564">
    <property type="entry name" value="DUF7933"/>
    <property type="match status" value="1"/>
</dbReference>
<organism evidence="3 4">
    <name type="scientific">Actinomadura logoneensis</name>
    <dbReference type="NCBI Taxonomy" id="2293572"/>
    <lineage>
        <taxon>Bacteria</taxon>
        <taxon>Bacillati</taxon>
        <taxon>Actinomycetota</taxon>
        <taxon>Actinomycetes</taxon>
        <taxon>Streptosporangiales</taxon>
        <taxon>Thermomonosporaceae</taxon>
        <taxon>Actinomadura</taxon>
    </lineage>
</organism>
<reference evidence="3 4" key="1">
    <citation type="submission" date="2018-08" db="EMBL/GenBank/DDBJ databases">
        <title>Actinomadura jelena sp. nov., a novel Actinomycete isolated from soil in Chad.</title>
        <authorList>
            <person name="Shi L."/>
        </authorList>
    </citation>
    <scope>NUCLEOTIDE SEQUENCE [LARGE SCALE GENOMIC DNA]</scope>
    <source>
        <strain evidence="3 4">NEAU-G17</strain>
    </source>
</reference>
<dbReference type="Proteomes" id="UP000261811">
    <property type="component" value="Unassembled WGS sequence"/>
</dbReference>
<dbReference type="OrthoDB" id="134475at2"/>
<evidence type="ECO:0000313" key="3">
    <source>
        <dbReference type="EMBL" id="RFU39508.1"/>
    </source>
</evidence>
<accession>A0A372JJM5</accession>
<feature type="domain" description="DUF7933" evidence="2">
    <location>
        <begin position="56"/>
        <end position="162"/>
    </location>
</feature>
<evidence type="ECO:0000256" key="1">
    <source>
        <dbReference type="SAM" id="SignalP"/>
    </source>
</evidence>
<keyword evidence="1" id="KW-0732">Signal</keyword>
<dbReference type="EMBL" id="QURH01000336">
    <property type="protein sequence ID" value="RFU39508.1"/>
    <property type="molecule type" value="Genomic_DNA"/>
</dbReference>
<feature type="chain" id="PRO_5016945545" description="DUF7933 domain-containing protein" evidence="1">
    <location>
        <begin position="38"/>
        <end position="177"/>
    </location>
</feature>